<evidence type="ECO:0000313" key="3">
    <source>
        <dbReference type="Proteomes" id="UP000554837"/>
    </source>
</evidence>
<keyword evidence="3" id="KW-1185">Reference proteome</keyword>
<comment type="caution">
    <text evidence="2">The sequence shown here is derived from an EMBL/GenBank/DDBJ whole genome shotgun (WGS) entry which is preliminary data.</text>
</comment>
<dbReference type="Gene3D" id="3.40.50.10540">
    <property type="entry name" value="Crotonobetainyl-coa:carnitine coa-transferase, domain 1"/>
    <property type="match status" value="1"/>
</dbReference>
<dbReference type="Pfam" id="PF02515">
    <property type="entry name" value="CoA_transf_3"/>
    <property type="match status" value="1"/>
</dbReference>
<proteinExistence type="predicted"/>
<dbReference type="GO" id="GO:0008410">
    <property type="term" value="F:CoA-transferase activity"/>
    <property type="evidence" value="ECO:0007669"/>
    <property type="project" value="TreeGrafter"/>
</dbReference>
<evidence type="ECO:0000256" key="1">
    <source>
        <dbReference type="ARBA" id="ARBA00022679"/>
    </source>
</evidence>
<gene>
    <name evidence="2" type="ORF">HNQ51_003537</name>
</gene>
<sequence length="384" mass="41042">MLADLGADVIKVERPGRGDDTRAWGPPFLREADGQDSAESAYFLCANRNKRSITVDLAHPQGQALVRELAARADILVENFKVGDLARYGLAPAQLQADFPALIVCSITGFGQTGPWAERPGYDFVVQGLGGLMSVTGAADGEAGAGPQKVGVAVADLFTGMNASVAMLAALRHRDRTGQGQHIDLALLDSQLAMLANLGSQSLCGGAQPTRQGNAHPSIAPYQSYAAADGHLIIAVGNDRQFERLAQTLNQPQLAQDPRYRTNSARVAHRAELAEAIQQVLQQSTRAHWLTQLEIAGVPCAPIETVEAALASPQAEARGMVVQLDHPLEPALRQVGNPIKFSGTPIQYRLAPPRLGQHSDEILKEWLETSPEAIAEWRRSGALG</sequence>
<dbReference type="PANTHER" id="PTHR48207:SF3">
    <property type="entry name" value="SUCCINATE--HYDROXYMETHYLGLUTARATE COA-TRANSFERASE"/>
    <property type="match status" value="1"/>
</dbReference>
<dbReference type="SUPFAM" id="SSF89796">
    <property type="entry name" value="CoA-transferase family III (CaiB/BaiF)"/>
    <property type="match status" value="1"/>
</dbReference>
<dbReference type="EMBL" id="JACHHO010000008">
    <property type="protein sequence ID" value="MBB5206192.1"/>
    <property type="molecule type" value="Genomic_DNA"/>
</dbReference>
<name>A0A840S9A0_9BURK</name>
<dbReference type="Proteomes" id="UP000554837">
    <property type="component" value="Unassembled WGS sequence"/>
</dbReference>
<dbReference type="AlphaFoldDB" id="A0A840S9A0"/>
<dbReference type="InterPro" id="IPR050483">
    <property type="entry name" value="CoA-transferase_III_domain"/>
</dbReference>
<accession>A0A840S9A0</accession>
<keyword evidence="1 2" id="KW-0808">Transferase</keyword>
<dbReference type="InterPro" id="IPR023606">
    <property type="entry name" value="CoA-Trfase_III_dom_1_sf"/>
</dbReference>
<evidence type="ECO:0000313" key="2">
    <source>
        <dbReference type="EMBL" id="MBB5206192.1"/>
    </source>
</evidence>
<dbReference type="InterPro" id="IPR003673">
    <property type="entry name" value="CoA-Trfase_fam_III"/>
</dbReference>
<reference evidence="2 3" key="1">
    <citation type="submission" date="2020-08" db="EMBL/GenBank/DDBJ databases">
        <title>Genomic Encyclopedia of Type Strains, Phase IV (KMG-IV): sequencing the most valuable type-strain genomes for metagenomic binning, comparative biology and taxonomic classification.</title>
        <authorList>
            <person name="Goeker M."/>
        </authorList>
    </citation>
    <scope>NUCLEOTIDE SEQUENCE [LARGE SCALE GENOMIC DNA]</scope>
    <source>
        <strain evidence="2 3">DSM 23958</strain>
    </source>
</reference>
<organism evidence="2 3">
    <name type="scientific">Inhella inkyongensis</name>
    <dbReference type="NCBI Taxonomy" id="392593"/>
    <lineage>
        <taxon>Bacteria</taxon>
        <taxon>Pseudomonadati</taxon>
        <taxon>Pseudomonadota</taxon>
        <taxon>Betaproteobacteria</taxon>
        <taxon>Burkholderiales</taxon>
        <taxon>Sphaerotilaceae</taxon>
        <taxon>Inhella</taxon>
    </lineage>
</organism>
<protein>
    <submittedName>
        <fullName evidence="2">Crotonobetainyl-CoA:carnitine CoA-transferase CaiB-like acyl-CoA transferase</fullName>
    </submittedName>
</protein>
<dbReference type="InterPro" id="IPR044855">
    <property type="entry name" value="CoA-Trfase_III_dom3_sf"/>
</dbReference>
<dbReference type="PANTHER" id="PTHR48207">
    <property type="entry name" value="SUCCINATE--HYDROXYMETHYLGLUTARATE COA-TRANSFERASE"/>
    <property type="match status" value="1"/>
</dbReference>
<dbReference type="Gene3D" id="3.30.1540.10">
    <property type="entry name" value="formyl-coa transferase, domain 3"/>
    <property type="match status" value="1"/>
</dbReference>